<accession>A0A7Z0DBW3</accession>
<gene>
    <name evidence="3" type="ORF">GGQ54_003183</name>
</gene>
<feature type="transmembrane region" description="Helical" evidence="1">
    <location>
        <begin position="12"/>
        <end position="34"/>
    </location>
</feature>
<keyword evidence="1" id="KW-0812">Transmembrane</keyword>
<name>A0A7Z0DBW3_9ACTN</name>
<dbReference type="Proteomes" id="UP000527616">
    <property type="component" value="Unassembled WGS sequence"/>
</dbReference>
<feature type="transmembrane region" description="Helical" evidence="1">
    <location>
        <begin position="147"/>
        <end position="176"/>
    </location>
</feature>
<dbReference type="InterPro" id="IPR003675">
    <property type="entry name" value="Rce1/LyrA-like_dom"/>
</dbReference>
<evidence type="ECO:0000313" key="3">
    <source>
        <dbReference type="EMBL" id="NYI72623.1"/>
    </source>
</evidence>
<dbReference type="GO" id="GO:0080120">
    <property type="term" value="P:CAAX-box protein maturation"/>
    <property type="evidence" value="ECO:0007669"/>
    <property type="project" value="UniProtKB-ARBA"/>
</dbReference>
<keyword evidence="4" id="KW-1185">Reference proteome</keyword>
<feature type="transmembrane region" description="Helical" evidence="1">
    <location>
        <begin position="188"/>
        <end position="210"/>
    </location>
</feature>
<evidence type="ECO:0000259" key="2">
    <source>
        <dbReference type="Pfam" id="PF02517"/>
    </source>
</evidence>
<feature type="transmembrane region" description="Helical" evidence="1">
    <location>
        <begin position="115"/>
        <end position="135"/>
    </location>
</feature>
<dbReference type="EMBL" id="JACBZS010000001">
    <property type="protein sequence ID" value="NYI72623.1"/>
    <property type="molecule type" value="Genomic_DNA"/>
</dbReference>
<feature type="transmembrane region" description="Helical" evidence="1">
    <location>
        <begin position="71"/>
        <end position="95"/>
    </location>
</feature>
<feature type="transmembrane region" description="Helical" evidence="1">
    <location>
        <begin position="40"/>
        <end position="59"/>
    </location>
</feature>
<dbReference type="AlphaFoldDB" id="A0A7Z0DBW3"/>
<dbReference type="Pfam" id="PF02517">
    <property type="entry name" value="Rce1-like"/>
    <property type="match status" value="1"/>
</dbReference>
<organism evidence="3 4">
    <name type="scientific">Naumannella cuiyingiana</name>
    <dbReference type="NCBI Taxonomy" id="1347891"/>
    <lineage>
        <taxon>Bacteria</taxon>
        <taxon>Bacillati</taxon>
        <taxon>Actinomycetota</taxon>
        <taxon>Actinomycetes</taxon>
        <taxon>Propionibacteriales</taxon>
        <taxon>Propionibacteriaceae</taxon>
        <taxon>Naumannella</taxon>
    </lineage>
</organism>
<proteinExistence type="predicted"/>
<dbReference type="GO" id="GO:0004175">
    <property type="term" value="F:endopeptidase activity"/>
    <property type="evidence" value="ECO:0007669"/>
    <property type="project" value="UniProtKB-ARBA"/>
</dbReference>
<feature type="domain" description="CAAX prenyl protease 2/Lysostaphin resistance protein A-like" evidence="2">
    <location>
        <begin position="116"/>
        <end position="200"/>
    </location>
</feature>
<evidence type="ECO:0000256" key="1">
    <source>
        <dbReference type="SAM" id="Phobius"/>
    </source>
</evidence>
<keyword evidence="1" id="KW-0472">Membrane</keyword>
<sequence>MIEPPRHYPSWVVPTVIGATLVIAAYCVFRIFAATGDPEFFGWSVALCLLYAVVGSALATRRDPGGGRPLWSVLAAGVCAGALLAAVFVVGAFVVRAVPALADAVRAVTGQADHTPFVAVVAITALTGVAEELFFRGAVYARLARRPVLVSTLAYAAVTAGSLNPMMIFAALVLGTVTGLQRRSSGGIVLPAVTHVVWSLTMLLALPAVVG</sequence>
<dbReference type="RefSeq" id="WP_179446258.1">
    <property type="nucleotide sequence ID" value="NZ_JACBZS010000001.1"/>
</dbReference>
<reference evidence="3 4" key="1">
    <citation type="submission" date="2020-07" db="EMBL/GenBank/DDBJ databases">
        <title>Sequencing the genomes of 1000 actinobacteria strains.</title>
        <authorList>
            <person name="Klenk H.-P."/>
        </authorList>
    </citation>
    <scope>NUCLEOTIDE SEQUENCE [LARGE SCALE GENOMIC DNA]</scope>
    <source>
        <strain evidence="3 4">DSM 103164</strain>
    </source>
</reference>
<evidence type="ECO:0000313" key="4">
    <source>
        <dbReference type="Proteomes" id="UP000527616"/>
    </source>
</evidence>
<comment type="caution">
    <text evidence="3">The sequence shown here is derived from an EMBL/GenBank/DDBJ whole genome shotgun (WGS) entry which is preliminary data.</text>
</comment>
<protein>
    <recommendedName>
        <fullName evidence="2">CAAX prenyl protease 2/Lysostaphin resistance protein A-like domain-containing protein</fullName>
    </recommendedName>
</protein>
<keyword evidence="1" id="KW-1133">Transmembrane helix</keyword>